<comment type="caution">
    <text evidence="2">The sequence shown here is derived from an EMBL/GenBank/DDBJ whole genome shotgun (WGS) entry which is preliminary data.</text>
</comment>
<sequence>MKRKEIIERIIAEQKKTILGLQETTENYRAAADMDEESTHDTEDYSHISQAKDMQLRYEQMLAEAQRNLAFLQDEHEAVHDEIEFGTIIETDKNYLFVGIPVPVFKVDGKDVVSFSDEAPIFKKIRDKKVGDHVEIGSNSYKIISIS</sequence>
<dbReference type="EMBL" id="LFNG01000004">
    <property type="protein sequence ID" value="KMQ72014.1"/>
    <property type="molecule type" value="Genomic_DNA"/>
</dbReference>
<gene>
    <name evidence="2" type="ORF">ACM44_03045</name>
</gene>
<evidence type="ECO:0008006" key="4">
    <source>
        <dbReference type="Google" id="ProtNLM"/>
    </source>
</evidence>
<name>A0A0J7J1U6_9FLAO</name>
<organism evidence="2 3">
    <name type="scientific">Chryseobacterium koreense CCUG 49689</name>
    <dbReference type="NCBI Taxonomy" id="1304281"/>
    <lineage>
        <taxon>Bacteria</taxon>
        <taxon>Pseudomonadati</taxon>
        <taxon>Bacteroidota</taxon>
        <taxon>Flavobacteriia</taxon>
        <taxon>Flavobacteriales</taxon>
        <taxon>Weeksellaceae</taxon>
        <taxon>Chryseobacterium group</taxon>
        <taxon>Chryseobacterium</taxon>
    </lineage>
</organism>
<dbReference type="AlphaFoldDB" id="A0A0J7J1U6"/>
<reference evidence="2 3" key="1">
    <citation type="journal article" date="2004" name="Int. J. Syst. Evol. Microbiol.">
        <title>Kaistella koreensis gen. nov., sp. nov., a novel member of the Chryseobacterium-Bergeyella-Riemerella branch.</title>
        <authorList>
            <person name="Kim M.K."/>
            <person name="Im W.T."/>
            <person name="Shin Y.K."/>
            <person name="Lim J.H."/>
            <person name="Kim S.H."/>
            <person name="Lee B.C."/>
            <person name="Park M.Y."/>
            <person name="Lee K.Y."/>
            <person name="Lee S.T."/>
        </authorList>
    </citation>
    <scope>NUCLEOTIDE SEQUENCE [LARGE SCALE GENOMIC DNA]</scope>
    <source>
        <strain evidence="2 3">CCUG 49689</strain>
    </source>
</reference>
<evidence type="ECO:0000313" key="2">
    <source>
        <dbReference type="EMBL" id="KMQ72014.1"/>
    </source>
</evidence>
<dbReference type="Proteomes" id="UP000035900">
    <property type="component" value="Unassembled WGS sequence"/>
</dbReference>
<dbReference type="STRING" id="1304281.ACM44_03045"/>
<evidence type="ECO:0000256" key="1">
    <source>
        <dbReference type="SAM" id="Coils"/>
    </source>
</evidence>
<accession>A0A0J7J1U6</accession>
<feature type="coiled-coil region" evidence="1">
    <location>
        <begin position="48"/>
        <end position="82"/>
    </location>
</feature>
<evidence type="ECO:0000313" key="3">
    <source>
        <dbReference type="Proteomes" id="UP000035900"/>
    </source>
</evidence>
<protein>
    <recommendedName>
        <fullName evidence="4">Transcription elongation factor</fullName>
    </recommendedName>
</protein>
<keyword evidence="3" id="KW-1185">Reference proteome</keyword>
<dbReference type="RefSeq" id="WP_048498637.1">
    <property type="nucleotide sequence ID" value="NZ_LFNG01000004.1"/>
</dbReference>
<dbReference type="OrthoDB" id="667380at2"/>
<dbReference type="PATRIC" id="fig|1304281.5.peg.659"/>
<proteinExistence type="predicted"/>
<keyword evidence="1" id="KW-0175">Coiled coil</keyword>